<gene>
    <name evidence="10 13" type="primary">mnmC</name>
    <name evidence="13" type="ORF">G8770_04530</name>
</gene>
<evidence type="ECO:0000313" key="13">
    <source>
        <dbReference type="EMBL" id="NHO64804.1"/>
    </source>
</evidence>
<dbReference type="InterPro" id="IPR036188">
    <property type="entry name" value="FAD/NAD-bd_sf"/>
</dbReference>
<dbReference type="Pfam" id="PF05430">
    <property type="entry name" value="Methyltransf_30"/>
    <property type="match status" value="1"/>
</dbReference>
<keyword evidence="1 10" id="KW-0963">Cytoplasm</keyword>
<dbReference type="RefSeq" id="WP_167182232.1">
    <property type="nucleotide sequence ID" value="NZ_JAAONZ010000002.1"/>
</dbReference>
<dbReference type="GO" id="GO:0050660">
    <property type="term" value="F:flavin adenine dinucleotide binding"/>
    <property type="evidence" value="ECO:0007669"/>
    <property type="project" value="UniProtKB-UniRule"/>
</dbReference>
<keyword evidence="6 10" id="KW-0819">tRNA processing</keyword>
<name>A0A9E5JT28_9GAMM</name>
<comment type="similarity">
    <text evidence="10">In the N-terminal section; belongs to the methyltransferase superfamily. tRNA (mnm(5)s(2)U34)-methyltransferase family.</text>
</comment>
<dbReference type="InterPro" id="IPR008471">
    <property type="entry name" value="MnmC-like_methylTransf"/>
</dbReference>
<dbReference type="GO" id="GO:0005737">
    <property type="term" value="C:cytoplasm"/>
    <property type="evidence" value="ECO:0007669"/>
    <property type="project" value="UniProtKB-SubCell"/>
</dbReference>
<evidence type="ECO:0000256" key="2">
    <source>
        <dbReference type="ARBA" id="ARBA00022603"/>
    </source>
</evidence>
<evidence type="ECO:0000256" key="4">
    <source>
        <dbReference type="ARBA" id="ARBA00022679"/>
    </source>
</evidence>
<dbReference type="SUPFAM" id="SSF51905">
    <property type="entry name" value="FAD/NAD(P)-binding domain"/>
    <property type="match status" value="1"/>
</dbReference>
<evidence type="ECO:0000313" key="14">
    <source>
        <dbReference type="Proteomes" id="UP000787472"/>
    </source>
</evidence>
<evidence type="ECO:0000256" key="6">
    <source>
        <dbReference type="ARBA" id="ARBA00022694"/>
    </source>
</evidence>
<feature type="domain" description="MnmC-like methyltransferase" evidence="12">
    <location>
        <begin position="120"/>
        <end position="253"/>
    </location>
</feature>
<accession>A0A9E5JT28</accession>
<evidence type="ECO:0000256" key="10">
    <source>
        <dbReference type="HAMAP-Rule" id="MF_01102"/>
    </source>
</evidence>
<dbReference type="AlphaFoldDB" id="A0A9E5JT28"/>
<comment type="catalytic activity">
    <reaction evidence="10">
        <text>5-aminomethyl-2-thiouridine(34) in tRNA + S-adenosyl-L-methionine = 5-methylaminomethyl-2-thiouridine(34) in tRNA + S-adenosyl-L-homocysteine + H(+)</text>
        <dbReference type="Rhea" id="RHEA:19569"/>
        <dbReference type="Rhea" id="RHEA-COMP:10195"/>
        <dbReference type="Rhea" id="RHEA-COMP:10197"/>
        <dbReference type="ChEBI" id="CHEBI:15378"/>
        <dbReference type="ChEBI" id="CHEBI:57856"/>
        <dbReference type="ChEBI" id="CHEBI:59789"/>
        <dbReference type="ChEBI" id="CHEBI:74454"/>
        <dbReference type="ChEBI" id="CHEBI:74455"/>
        <dbReference type="EC" id="2.1.1.61"/>
    </reaction>
</comment>
<proteinExistence type="inferred from homology"/>
<dbReference type="GO" id="GO:0002098">
    <property type="term" value="P:tRNA wobble uridine modification"/>
    <property type="evidence" value="ECO:0007669"/>
    <property type="project" value="TreeGrafter"/>
</dbReference>
<reference evidence="13" key="1">
    <citation type="submission" date="2020-03" db="EMBL/GenBank/DDBJ databases">
        <authorList>
            <person name="Guo F."/>
        </authorList>
    </citation>
    <scope>NUCLEOTIDE SEQUENCE</scope>
    <source>
        <strain evidence="13">JCM 30134</strain>
    </source>
</reference>
<dbReference type="Gene3D" id="3.30.9.10">
    <property type="entry name" value="D-Amino Acid Oxidase, subunit A, domain 2"/>
    <property type="match status" value="1"/>
</dbReference>
<comment type="function">
    <text evidence="10">Catalyzes the last two steps in the biosynthesis of 5-methylaminomethyl-2-thiouridine (mnm(5)s(2)U) at the wobble position (U34) in tRNA. Catalyzes the FAD-dependent demodification of cmnm(5)s(2)U34 to nm(5)s(2)U34, followed by the transfer of a methyl group from S-adenosyl-L-methionine to nm(5)s(2)U34, to form mnm(5)s(2)U34.</text>
</comment>
<feature type="region of interest" description="FAD-dependent cmnm(5)s(2)U34 oxidoreductase" evidence="10">
    <location>
        <begin position="304"/>
        <end position="738"/>
    </location>
</feature>
<evidence type="ECO:0000256" key="5">
    <source>
        <dbReference type="ARBA" id="ARBA00022691"/>
    </source>
</evidence>
<dbReference type="Pfam" id="PF01266">
    <property type="entry name" value="DAO"/>
    <property type="match status" value="1"/>
</dbReference>
<comment type="cofactor">
    <cofactor evidence="10">
        <name>FAD</name>
        <dbReference type="ChEBI" id="CHEBI:57692"/>
    </cofactor>
</comment>
<dbReference type="InterPro" id="IPR006076">
    <property type="entry name" value="FAD-dep_OxRdtase"/>
</dbReference>
<dbReference type="EC" id="2.1.1.61" evidence="10"/>
<dbReference type="SUPFAM" id="SSF54373">
    <property type="entry name" value="FAD-linked reductases, C-terminal domain"/>
    <property type="match status" value="1"/>
</dbReference>
<dbReference type="GO" id="GO:0004808">
    <property type="term" value="F:tRNA (5-methylaminomethyl-2-thiouridylate)(34)-methyltransferase activity"/>
    <property type="evidence" value="ECO:0007669"/>
    <property type="project" value="UniProtKB-EC"/>
</dbReference>
<keyword evidence="7 10" id="KW-0274">FAD</keyword>
<dbReference type="InterPro" id="IPR023032">
    <property type="entry name" value="tRNA_MAMT_biosynth_bifunc_MnmC"/>
</dbReference>
<dbReference type="HAMAP" id="MF_01102">
    <property type="entry name" value="MnmC"/>
    <property type="match status" value="1"/>
</dbReference>
<dbReference type="InterPro" id="IPR047785">
    <property type="entry name" value="tRNA_MNMC2"/>
</dbReference>
<feature type="domain" description="FAD dependent oxidoreductase" evidence="11">
    <location>
        <begin position="301"/>
        <end position="706"/>
    </location>
</feature>
<keyword evidence="3 10" id="KW-0285">Flavoprotein</keyword>
<keyword evidence="8 10" id="KW-0560">Oxidoreductase</keyword>
<evidence type="ECO:0000256" key="1">
    <source>
        <dbReference type="ARBA" id="ARBA00022490"/>
    </source>
</evidence>
<evidence type="ECO:0000256" key="7">
    <source>
        <dbReference type="ARBA" id="ARBA00022827"/>
    </source>
</evidence>
<keyword evidence="9 10" id="KW-0511">Multifunctional enzyme</keyword>
<evidence type="ECO:0000259" key="11">
    <source>
        <dbReference type="Pfam" id="PF01266"/>
    </source>
</evidence>
<evidence type="ECO:0000256" key="3">
    <source>
        <dbReference type="ARBA" id="ARBA00022630"/>
    </source>
</evidence>
<organism evidence="13 14">
    <name type="scientific">Pseudomaricurvus hydrocarbonicus</name>
    <dbReference type="NCBI Taxonomy" id="1470433"/>
    <lineage>
        <taxon>Bacteria</taxon>
        <taxon>Pseudomonadati</taxon>
        <taxon>Pseudomonadota</taxon>
        <taxon>Gammaproteobacteria</taxon>
        <taxon>Cellvibrionales</taxon>
        <taxon>Cellvibrionaceae</taxon>
        <taxon>Pseudomaricurvus</taxon>
    </lineage>
</organism>
<dbReference type="GO" id="GO:0016645">
    <property type="term" value="F:oxidoreductase activity, acting on the CH-NH group of donors"/>
    <property type="evidence" value="ECO:0007669"/>
    <property type="project" value="InterPro"/>
</dbReference>
<comment type="similarity">
    <text evidence="10">In the C-terminal section; belongs to the DAO family.</text>
</comment>
<sequence length="738" mass="81897">MSDHPAPPSQIPQHAELHWDDEGLPLSGEFNDYYFSKLDGLQETRYVYLEHNFLHQRWSALGTNDQFVVAETGFGTGLNFLASWQLWRQTAPTSACLHFISVEKFPLLKRDLCRALALWPELNNEVQALLSQYPAIVNKGFHRLSFDRGRVQLTLIVNEAVDGLEQLLQSTHPAHCRPQRGIDAWFLDGFSPAKNPDMWRPELFELVQKLSAAEATVATFAAATLVKRGLREHGFAVRQDTGFGRKREMVYAKLIQPAPLASQQDFPTNGFNSKYAVPWNIEARSPDIEAHKSSAEATKHAIIVGAGIAGCHTARSLADRGWRVTLLDRHAQLAQEGSGNPQGVLYAKLSHREETLSDFNLLALQFAQRVYQSFWQPACPTESDKAQAGSDATDPGHSENFTGTLGEQCGVLQLACSDKTAQLHEKLQRCYGKQALFEKVDAHQASRLSGIDSACGGLFFPHSGWINPGTLCQTLTDHPNIEIRLNTSVDRLHYEQHSALWRLETSPFQPRPQQQALPPAASSLGTLESSVVVLATASQVRQFPLTEALPLKPIRGQVTYVAASQQSQQLKTVLCGDGYLPPAINRQHCLGATFDPKRLELSINDEDHLRNLNTMRAQAPGLADTFTPTSVLGGRAALRCTTPDYLPLVGGVPQYEHFLEDYGLLRKNARANIPTPGRYWPGLFINVGHGSRGLAYTPICAEILAAKINREPTPVGSHMETALQPGRFWIRDLIRKKR</sequence>
<dbReference type="PANTHER" id="PTHR13847:SF283">
    <property type="entry name" value="TRNA 5-METHYLAMINOMETHYL-2-THIOURIDINE BIOSYNTHESIS BIFUNCTIONAL PROTEIN MNMC"/>
    <property type="match status" value="1"/>
</dbReference>
<dbReference type="Proteomes" id="UP000787472">
    <property type="component" value="Unassembled WGS sequence"/>
</dbReference>
<dbReference type="GO" id="GO:0032259">
    <property type="term" value="P:methylation"/>
    <property type="evidence" value="ECO:0007669"/>
    <property type="project" value="UniProtKB-KW"/>
</dbReference>
<dbReference type="InterPro" id="IPR029063">
    <property type="entry name" value="SAM-dependent_MTases_sf"/>
</dbReference>
<dbReference type="InterPro" id="IPR017610">
    <property type="entry name" value="tRNA_S-uridine_synth_MnmC_C"/>
</dbReference>
<keyword evidence="5 10" id="KW-0949">S-adenosyl-L-methionine</keyword>
<evidence type="ECO:0000256" key="9">
    <source>
        <dbReference type="ARBA" id="ARBA00023268"/>
    </source>
</evidence>
<keyword evidence="4 10" id="KW-0808">Transferase</keyword>
<comment type="subcellular location">
    <subcellularLocation>
        <location evidence="10">Cytoplasm</location>
    </subcellularLocation>
</comment>
<dbReference type="Gene3D" id="3.40.50.150">
    <property type="entry name" value="Vaccinia Virus protein VP39"/>
    <property type="match status" value="1"/>
</dbReference>
<dbReference type="NCBIfam" id="NF033855">
    <property type="entry name" value="tRNA_MNMC2"/>
    <property type="match status" value="1"/>
</dbReference>
<keyword evidence="2 10" id="KW-0489">Methyltransferase</keyword>
<evidence type="ECO:0000256" key="8">
    <source>
        <dbReference type="ARBA" id="ARBA00023002"/>
    </source>
</evidence>
<dbReference type="EMBL" id="JAAONZ010000002">
    <property type="protein sequence ID" value="NHO64804.1"/>
    <property type="molecule type" value="Genomic_DNA"/>
</dbReference>
<evidence type="ECO:0000259" key="12">
    <source>
        <dbReference type="Pfam" id="PF05430"/>
    </source>
</evidence>
<dbReference type="PANTHER" id="PTHR13847">
    <property type="entry name" value="SARCOSINE DEHYDROGENASE-RELATED"/>
    <property type="match status" value="1"/>
</dbReference>
<comment type="caution">
    <text evidence="13">The sequence shown here is derived from an EMBL/GenBank/DDBJ whole genome shotgun (WGS) entry which is preliminary data.</text>
</comment>
<dbReference type="NCBIfam" id="TIGR03197">
    <property type="entry name" value="MnmC_Cterm"/>
    <property type="match status" value="1"/>
</dbReference>
<dbReference type="Gene3D" id="3.50.50.60">
    <property type="entry name" value="FAD/NAD(P)-binding domain"/>
    <property type="match status" value="1"/>
</dbReference>
<protein>
    <recommendedName>
        <fullName evidence="10">tRNA 5-methylaminomethyl-2-thiouridine biosynthesis bifunctional protein MnmC</fullName>
        <shortName evidence="10">tRNA mnm(5)s(2)U biosynthesis bifunctional protein</shortName>
    </recommendedName>
    <domain>
        <recommendedName>
            <fullName evidence="10">tRNA (mnm(5)s(2)U34)-methyltransferase</fullName>
            <ecNumber evidence="10">2.1.1.61</ecNumber>
        </recommendedName>
    </domain>
    <domain>
        <recommendedName>
            <fullName evidence="10">FAD-dependent cmnm(5)s(2)U34 oxidoreductase</fullName>
            <ecNumber evidence="10">1.5.-.-</ecNumber>
        </recommendedName>
    </domain>
</protein>
<keyword evidence="14" id="KW-1185">Reference proteome</keyword>
<dbReference type="EC" id="1.5.-.-" evidence="10"/>
<feature type="region of interest" description="tRNA (mnm(5)s(2)U34)-methyltransferase" evidence="10">
    <location>
        <begin position="1"/>
        <end position="255"/>
    </location>
</feature>